<name>A0AAV3YUU5_9GAST</name>
<accession>A0AAV3YUU5</accession>
<comment type="caution">
    <text evidence="2">The sequence shown here is derived from an EMBL/GenBank/DDBJ whole genome shotgun (WGS) entry which is preliminary data.</text>
</comment>
<sequence length="89" mass="9796">MFTSEKTPFLQDRASDIRERSSCGCSRYRVTLSIPVPSVTKVRCRMKIGSPTPPPPSLSFPPPKPGSRGYNVATADPCRLQSKFANPEL</sequence>
<evidence type="ECO:0000256" key="1">
    <source>
        <dbReference type="SAM" id="MobiDB-lite"/>
    </source>
</evidence>
<dbReference type="Proteomes" id="UP000735302">
    <property type="component" value="Unassembled WGS sequence"/>
</dbReference>
<feature type="region of interest" description="Disordered" evidence="1">
    <location>
        <begin position="46"/>
        <end position="73"/>
    </location>
</feature>
<evidence type="ECO:0000313" key="2">
    <source>
        <dbReference type="EMBL" id="GFN86609.1"/>
    </source>
</evidence>
<proteinExistence type="predicted"/>
<dbReference type="AlphaFoldDB" id="A0AAV3YUU5"/>
<evidence type="ECO:0000313" key="3">
    <source>
        <dbReference type="Proteomes" id="UP000735302"/>
    </source>
</evidence>
<keyword evidence="3" id="KW-1185">Reference proteome</keyword>
<organism evidence="2 3">
    <name type="scientific">Plakobranchus ocellatus</name>
    <dbReference type="NCBI Taxonomy" id="259542"/>
    <lineage>
        <taxon>Eukaryota</taxon>
        <taxon>Metazoa</taxon>
        <taxon>Spiralia</taxon>
        <taxon>Lophotrochozoa</taxon>
        <taxon>Mollusca</taxon>
        <taxon>Gastropoda</taxon>
        <taxon>Heterobranchia</taxon>
        <taxon>Euthyneura</taxon>
        <taxon>Panpulmonata</taxon>
        <taxon>Sacoglossa</taxon>
        <taxon>Placobranchoidea</taxon>
        <taxon>Plakobranchidae</taxon>
        <taxon>Plakobranchus</taxon>
    </lineage>
</organism>
<protein>
    <submittedName>
        <fullName evidence="2">Uncharacterized protein</fullName>
    </submittedName>
</protein>
<feature type="compositionally biased region" description="Pro residues" evidence="1">
    <location>
        <begin position="51"/>
        <end position="65"/>
    </location>
</feature>
<gene>
    <name evidence="2" type="ORF">PoB_001311500</name>
</gene>
<dbReference type="EMBL" id="BLXT01001552">
    <property type="protein sequence ID" value="GFN86609.1"/>
    <property type="molecule type" value="Genomic_DNA"/>
</dbReference>
<reference evidence="2 3" key="1">
    <citation type="journal article" date="2021" name="Elife">
        <title>Chloroplast acquisition without the gene transfer in kleptoplastic sea slugs, Plakobranchus ocellatus.</title>
        <authorList>
            <person name="Maeda T."/>
            <person name="Takahashi S."/>
            <person name="Yoshida T."/>
            <person name="Shimamura S."/>
            <person name="Takaki Y."/>
            <person name="Nagai Y."/>
            <person name="Toyoda A."/>
            <person name="Suzuki Y."/>
            <person name="Arimoto A."/>
            <person name="Ishii H."/>
            <person name="Satoh N."/>
            <person name="Nishiyama T."/>
            <person name="Hasebe M."/>
            <person name="Maruyama T."/>
            <person name="Minagawa J."/>
            <person name="Obokata J."/>
            <person name="Shigenobu S."/>
        </authorList>
    </citation>
    <scope>NUCLEOTIDE SEQUENCE [LARGE SCALE GENOMIC DNA]</scope>
</reference>